<dbReference type="Proteomes" id="UP000077202">
    <property type="component" value="Unassembled WGS sequence"/>
</dbReference>
<sequence>MAASARTMSLSSTAAVAPSRLSSLAAFTSPVVSAVPFNSAPSLKNSINIRATYEEPRAARREMLAGLIATGAALASAGSALAASGPGIPGAKRTAQKADELLKAGDDLINNDSPPRFGGSRVEGSLKNSGKIAQQAGSGAVEGLQDGASKTIEGAKKNAKIAQARIDGIFGKKNVVANNPLEKAAGSVKGGVDDLLKNGSGKIKADVRTAADKVKSDVASTRGLGKKANSKAGNIVDQARDNASNAVEEGKGVLGNIKNQITDMSSSYRIMVSWKQYHERLRIARFGHIEGSHLHNHLDGKAIATSSVVIALSGSSVTCDLSSSAGFALPIPVRRESISFRAALSEEVLWLRCIGSGVLAAKQQTVLKVDEQLKAGKE</sequence>
<organism evidence="2 3">
    <name type="scientific">Marchantia polymorpha subsp. ruderalis</name>
    <dbReference type="NCBI Taxonomy" id="1480154"/>
    <lineage>
        <taxon>Eukaryota</taxon>
        <taxon>Viridiplantae</taxon>
        <taxon>Streptophyta</taxon>
        <taxon>Embryophyta</taxon>
        <taxon>Marchantiophyta</taxon>
        <taxon>Marchantiopsida</taxon>
        <taxon>Marchantiidae</taxon>
        <taxon>Marchantiales</taxon>
        <taxon>Marchantiaceae</taxon>
        <taxon>Marchantia</taxon>
    </lineage>
</organism>
<feature type="region of interest" description="Disordered" evidence="1">
    <location>
        <begin position="106"/>
        <end position="125"/>
    </location>
</feature>
<evidence type="ECO:0000313" key="2">
    <source>
        <dbReference type="EMBL" id="OAE18183.1"/>
    </source>
</evidence>
<protein>
    <submittedName>
        <fullName evidence="2">Uncharacterized protein</fullName>
    </submittedName>
</protein>
<keyword evidence="3" id="KW-1185">Reference proteome</keyword>
<evidence type="ECO:0000256" key="1">
    <source>
        <dbReference type="SAM" id="MobiDB-lite"/>
    </source>
</evidence>
<gene>
    <name evidence="2" type="ORF">AXG93_406s1510</name>
</gene>
<name>A0A176VCD7_MARPO</name>
<comment type="caution">
    <text evidence="2">The sequence shown here is derived from an EMBL/GenBank/DDBJ whole genome shotgun (WGS) entry which is preliminary data.</text>
</comment>
<proteinExistence type="predicted"/>
<evidence type="ECO:0000313" key="3">
    <source>
        <dbReference type="Proteomes" id="UP000077202"/>
    </source>
</evidence>
<accession>A0A176VCD7</accession>
<dbReference type="AlphaFoldDB" id="A0A176VCD7"/>
<reference evidence="2" key="1">
    <citation type="submission" date="2016-03" db="EMBL/GenBank/DDBJ databases">
        <title>Mechanisms controlling the formation of the plant cell surface in tip-growing cells are functionally conserved among land plants.</title>
        <authorList>
            <person name="Honkanen S."/>
            <person name="Jones V.A."/>
            <person name="Morieri G."/>
            <person name="Champion C."/>
            <person name="Hetherington A.J."/>
            <person name="Kelly S."/>
            <person name="Saint-Marcoux D."/>
            <person name="Proust H."/>
            <person name="Prescott H."/>
            <person name="Dolan L."/>
        </authorList>
    </citation>
    <scope>NUCLEOTIDE SEQUENCE [LARGE SCALE GENOMIC DNA]</scope>
    <source>
        <tissue evidence="2">Whole gametophyte</tissue>
    </source>
</reference>
<dbReference type="EMBL" id="LVLJ01004128">
    <property type="protein sequence ID" value="OAE18183.1"/>
    <property type="molecule type" value="Genomic_DNA"/>
</dbReference>